<dbReference type="InterPro" id="IPR050155">
    <property type="entry name" value="HAD-like_hydrolase_sf"/>
</dbReference>
<proteinExistence type="predicted"/>
<dbReference type="Pfam" id="PF13419">
    <property type="entry name" value="HAD_2"/>
    <property type="match status" value="1"/>
</dbReference>
<dbReference type="NCBIfam" id="TIGR01549">
    <property type="entry name" value="HAD-SF-IA-v1"/>
    <property type="match status" value="1"/>
</dbReference>
<dbReference type="Proteomes" id="UP000050668">
    <property type="component" value="Unassembled WGS sequence"/>
</dbReference>
<evidence type="ECO:0000256" key="2">
    <source>
        <dbReference type="ARBA" id="ARBA00022842"/>
    </source>
</evidence>
<organism evidence="3 4">
    <name type="scientific">Lysinibacillus contaminans</name>
    <dbReference type="NCBI Taxonomy" id="1293441"/>
    <lineage>
        <taxon>Bacteria</taxon>
        <taxon>Bacillati</taxon>
        <taxon>Bacillota</taxon>
        <taxon>Bacilli</taxon>
        <taxon>Bacillales</taxon>
        <taxon>Bacillaceae</taxon>
        <taxon>Lysinibacillus</taxon>
    </lineage>
</organism>
<dbReference type="InterPro" id="IPR023214">
    <property type="entry name" value="HAD_sf"/>
</dbReference>
<dbReference type="Gene3D" id="3.40.50.1000">
    <property type="entry name" value="HAD superfamily/HAD-like"/>
    <property type="match status" value="1"/>
</dbReference>
<dbReference type="SFLD" id="SFLDS00003">
    <property type="entry name" value="Haloacid_Dehalogenase"/>
    <property type="match status" value="1"/>
</dbReference>
<name>A0ABR5K2A9_9BACI</name>
<sequence length="205" mass="23821">MKHIIFDFDGTLADSTMVFMAAWNTLAEKYHYKKIKLDELESLKKLSIMERSKLVNFPMHKMPIFIPQFYQLYRQSIKDVHLIDGMKDLLQEIEKKGYKIAIISSNDKENILAFLHANNINNVSKVLCSSRIFGKDKIIKKYLKDSNLKKSDVLYVGDEHRDIVACKKVGIPIIWVGWGYDSIEVVQSEKPDYKVYSPSEILEII</sequence>
<keyword evidence="4" id="KW-1185">Reference proteome</keyword>
<evidence type="ECO:0000313" key="4">
    <source>
        <dbReference type="Proteomes" id="UP000050668"/>
    </source>
</evidence>
<dbReference type="EMBL" id="LGRV01000003">
    <property type="protein sequence ID" value="KOS69077.1"/>
    <property type="molecule type" value="Genomic_DNA"/>
</dbReference>
<dbReference type="PANTHER" id="PTHR43434">
    <property type="entry name" value="PHOSPHOGLYCOLATE PHOSPHATASE"/>
    <property type="match status" value="1"/>
</dbReference>
<evidence type="ECO:0000256" key="1">
    <source>
        <dbReference type="ARBA" id="ARBA00022801"/>
    </source>
</evidence>
<dbReference type="InterPro" id="IPR023198">
    <property type="entry name" value="PGP-like_dom2"/>
</dbReference>
<dbReference type="SFLD" id="SFLDG01129">
    <property type="entry name" value="C1.5:_HAD__Beta-PGM__Phosphata"/>
    <property type="match status" value="1"/>
</dbReference>
<dbReference type="SUPFAM" id="SSF56784">
    <property type="entry name" value="HAD-like"/>
    <property type="match status" value="1"/>
</dbReference>
<reference evidence="4" key="1">
    <citation type="submission" date="2015-07" db="EMBL/GenBank/DDBJ databases">
        <title>Fjat-14205 dsm 2895.</title>
        <authorList>
            <person name="Liu B."/>
            <person name="Wang J."/>
            <person name="Zhu Y."/>
            <person name="Liu G."/>
            <person name="Chen Q."/>
            <person name="Chen Z."/>
            <person name="Lan J."/>
            <person name="Che J."/>
            <person name="Ge C."/>
            <person name="Shi H."/>
            <person name="Pan Z."/>
            <person name="Liu X."/>
        </authorList>
    </citation>
    <scope>NUCLEOTIDE SEQUENCE [LARGE SCALE GENOMIC DNA]</scope>
    <source>
        <strain evidence="4">DSM 25560</strain>
    </source>
</reference>
<comment type="caution">
    <text evidence="3">The sequence shown here is derived from an EMBL/GenBank/DDBJ whole genome shotgun (WGS) entry which is preliminary data.</text>
</comment>
<dbReference type="RefSeq" id="WP_053583938.1">
    <property type="nucleotide sequence ID" value="NZ_LGRV01000003.1"/>
</dbReference>
<keyword evidence="2" id="KW-0460">Magnesium</keyword>
<dbReference type="InterPro" id="IPR036412">
    <property type="entry name" value="HAD-like_sf"/>
</dbReference>
<accession>A0ABR5K2A9</accession>
<dbReference type="Gene3D" id="1.10.150.240">
    <property type="entry name" value="Putative phosphatase, domain 2"/>
    <property type="match status" value="1"/>
</dbReference>
<protein>
    <submittedName>
        <fullName evidence="3">HAD family hydrolase</fullName>
    </submittedName>
</protein>
<dbReference type="InterPro" id="IPR041492">
    <property type="entry name" value="HAD_2"/>
</dbReference>
<dbReference type="PANTHER" id="PTHR43434:SF13">
    <property type="entry name" value="PHOSPHOGLYCOLATE PHOSPHATASE"/>
    <property type="match status" value="1"/>
</dbReference>
<gene>
    <name evidence="3" type="ORF">AEA09_11330</name>
</gene>
<dbReference type="PRINTS" id="PR00413">
    <property type="entry name" value="HADHALOGNASE"/>
</dbReference>
<evidence type="ECO:0000313" key="3">
    <source>
        <dbReference type="EMBL" id="KOS69077.1"/>
    </source>
</evidence>
<dbReference type="GO" id="GO:0016787">
    <property type="term" value="F:hydrolase activity"/>
    <property type="evidence" value="ECO:0007669"/>
    <property type="project" value="UniProtKB-KW"/>
</dbReference>
<keyword evidence="1 3" id="KW-0378">Hydrolase</keyword>
<dbReference type="InterPro" id="IPR006439">
    <property type="entry name" value="HAD-SF_hydro_IA"/>
</dbReference>